<feature type="domain" description="Sulfatase N-terminal" evidence="7">
    <location>
        <begin position="54"/>
        <end position="393"/>
    </location>
</feature>
<evidence type="ECO:0000313" key="8">
    <source>
        <dbReference type="EMBL" id="TWU16266.1"/>
    </source>
</evidence>
<dbReference type="GO" id="GO:0005737">
    <property type="term" value="C:cytoplasm"/>
    <property type="evidence" value="ECO:0007669"/>
    <property type="project" value="TreeGrafter"/>
</dbReference>
<keyword evidence="4" id="KW-0732">Signal</keyword>
<dbReference type="InterPro" id="IPR035874">
    <property type="entry name" value="IDS"/>
</dbReference>
<comment type="similarity">
    <text evidence="2">Belongs to the sulfatase family.</text>
</comment>
<dbReference type="Gene3D" id="3.40.720.10">
    <property type="entry name" value="Alkaline Phosphatase, subunit A"/>
    <property type="match status" value="1"/>
</dbReference>
<evidence type="ECO:0000259" key="7">
    <source>
        <dbReference type="Pfam" id="PF00884"/>
    </source>
</evidence>
<keyword evidence="9" id="KW-1185">Reference proteome</keyword>
<dbReference type="Pfam" id="PF00884">
    <property type="entry name" value="Sulfatase"/>
    <property type="match status" value="1"/>
</dbReference>
<dbReference type="SUPFAM" id="SSF53649">
    <property type="entry name" value="Alkaline phosphatase-like"/>
    <property type="match status" value="1"/>
</dbReference>
<keyword evidence="5 8" id="KW-0378">Hydrolase</keyword>
<dbReference type="GO" id="GO:0047753">
    <property type="term" value="F:choline-sulfatase activity"/>
    <property type="evidence" value="ECO:0007669"/>
    <property type="project" value="UniProtKB-EC"/>
</dbReference>
<sequence>MFRSNRLHHTVPVVRLSLYNSLFVWGLATAGCVLFAACLHRANAQDVPTASQMNVLFIAVDDMRVELGCYGSPIVQSPHLDGLAERSLVFDRAYCQQSVCNPSRASMLTGLRLDTLGIGDLETHFRQRDPSIVTLPQLFKNNDYQAHGIGKIFHNFRQDEFQGDRASWSVEQQLHYGNHNKNPAEVEGVLPADQAGVARAERRDVPDDAYWDGQIADLAVERLRELRGEPFFLGVGFWKPHLPFNAPAKYWDQYDFDQVGMPVNPLPPENVPALAMHDGKELMRNFPDGLTDDQVRLFRHGYYAAISYVDAQIGKVLDELDRLGLRESTIVVFWSDHGFHLGEHDLWCKTSNFELDARVPLMISVPGSPSQAQRTDALVELLDVYPTLADLCGLTPPDNLEGLSMQPILDDPRATIHDAVLTQHPRPPYAQKNRPFTEMGYSIRTPGYRYTQWLDLASGNVVATELYDHGQNPLETVNLSGRDNVAAIERVLAKKLEGLARIDTFREASQ</sequence>
<proteinExistence type="inferred from homology"/>
<evidence type="ECO:0000256" key="1">
    <source>
        <dbReference type="ARBA" id="ARBA00001913"/>
    </source>
</evidence>
<keyword evidence="3" id="KW-0479">Metal-binding</keyword>
<evidence type="ECO:0000256" key="3">
    <source>
        <dbReference type="ARBA" id="ARBA00022723"/>
    </source>
</evidence>
<evidence type="ECO:0000256" key="2">
    <source>
        <dbReference type="ARBA" id="ARBA00008779"/>
    </source>
</evidence>
<dbReference type="AlphaFoldDB" id="A0A5C6BYB7"/>
<dbReference type="EC" id="3.1.6.6" evidence="8"/>
<dbReference type="PANTHER" id="PTHR45953">
    <property type="entry name" value="IDURONATE 2-SULFATASE"/>
    <property type="match status" value="1"/>
</dbReference>
<dbReference type="Proteomes" id="UP000319908">
    <property type="component" value="Unassembled WGS sequence"/>
</dbReference>
<dbReference type="InterPro" id="IPR000917">
    <property type="entry name" value="Sulfatase_N"/>
</dbReference>
<evidence type="ECO:0000256" key="6">
    <source>
        <dbReference type="ARBA" id="ARBA00022837"/>
    </source>
</evidence>
<gene>
    <name evidence="8" type="primary">betC_13</name>
    <name evidence="8" type="ORF">Poly21_34710</name>
</gene>
<dbReference type="GO" id="GO:0046872">
    <property type="term" value="F:metal ion binding"/>
    <property type="evidence" value="ECO:0007669"/>
    <property type="project" value="UniProtKB-KW"/>
</dbReference>
<dbReference type="EMBL" id="SJPU01000002">
    <property type="protein sequence ID" value="TWU16266.1"/>
    <property type="molecule type" value="Genomic_DNA"/>
</dbReference>
<comment type="cofactor">
    <cofactor evidence="1">
        <name>Ca(2+)</name>
        <dbReference type="ChEBI" id="CHEBI:29108"/>
    </cofactor>
</comment>
<dbReference type="RefSeq" id="WP_302119190.1">
    <property type="nucleotide sequence ID" value="NZ_SJPU01000002.1"/>
</dbReference>
<dbReference type="InterPro" id="IPR017850">
    <property type="entry name" value="Alkaline_phosphatase_core_sf"/>
</dbReference>
<evidence type="ECO:0000256" key="4">
    <source>
        <dbReference type="ARBA" id="ARBA00022729"/>
    </source>
</evidence>
<evidence type="ECO:0000256" key="5">
    <source>
        <dbReference type="ARBA" id="ARBA00022801"/>
    </source>
</evidence>
<comment type="caution">
    <text evidence="8">The sequence shown here is derived from an EMBL/GenBank/DDBJ whole genome shotgun (WGS) entry which is preliminary data.</text>
</comment>
<dbReference type="PANTHER" id="PTHR45953:SF1">
    <property type="entry name" value="IDURONATE 2-SULFATASE"/>
    <property type="match status" value="1"/>
</dbReference>
<dbReference type="PROSITE" id="PS51257">
    <property type="entry name" value="PROKAR_LIPOPROTEIN"/>
    <property type="match status" value="1"/>
</dbReference>
<evidence type="ECO:0000313" key="9">
    <source>
        <dbReference type="Proteomes" id="UP000319908"/>
    </source>
</evidence>
<dbReference type="GO" id="GO:0004423">
    <property type="term" value="F:iduronate-2-sulfatase activity"/>
    <property type="evidence" value="ECO:0007669"/>
    <property type="project" value="InterPro"/>
</dbReference>
<name>A0A5C6BYB7_9BACT</name>
<keyword evidence="6" id="KW-0106">Calcium</keyword>
<reference evidence="8 9" key="1">
    <citation type="journal article" date="2020" name="Antonie Van Leeuwenhoek">
        <title>Rhodopirellula heiligendammensis sp. nov., Rhodopirellula pilleata sp. nov., and Rhodopirellula solitaria sp. nov. isolated from natural or artificial marine surfaces in Northern Germany and California, USA, and emended description of the genus Rhodopirellula.</title>
        <authorList>
            <person name="Kallscheuer N."/>
            <person name="Wiegand S."/>
            <person name="Jogler M."/>
            <person name="Boedeker C."/>
            <person name="Peeters S.H."/>
            <person name="Rast P."/>
            <person name="Heuer A."/>
            <person name="Jetten M.S.M."/>
            <person name="Rohde M."/>
            <person name="Jogler C."/>
        </authorList>
    </citation>
    <scope>NUCLEOTIDE SEQUENCE [LARGE SCALE GENOMIC DNA]</scope>
    <source>
        <strain evidence="8 9">Poly21</strain>
    </source>
</reference>
<accession>A0A5C6BYB7</accession>
<dbReference type="CDD" id="cd16030">
    <property type="entry name" value="iduronate-2-sulfatase"/>
    <property type="match status" value="1"/>
</dbReference>
<protein>
    <submittedName>
        <fullName evidence="8">Choline-sulfatase</fullName>
        <ecNumber evidence="8">3.1.6.6</ecNumber>
    </submittedName>
</protein>
<organism evidence="8 9">
    <name type="scientific">Allorhodopirellula heiligendammensis</name>
    <dbReference type="NCBI Taxonomy" id="2714739"/>
    <lineage>
        <taxon>Bacteria</taxon>
        <taxon>Pseudomonadati</taxon>
        <taxon>Planctomycetota</taxon>
        <taxon>Planctomycetia</taxon>
        <taxon>Pirellulales</taxon>
        <taxon>Pirellulaceae</taxon>
        <taxon>Allorhodopirellula</taxon>
    </lineage>
</organism>